<dbReference type="SUPFAM" id="SSF50978">
    <property type="entry name" value="WD40 repeat-like"/>
    <property type="match status" value="1"/>
</dbReference>
<feature type="domain" description="Small-subunit processome Utp12" evidence="5">
    <location>
        <begin position="543"/>
        <end position="646"/>
    </location>
</feature>
<evidence type="ECO:0000256" key="4">
    <source>
        <dbReference type="SAM" id="MobiDB-lite"/>
    </source>
</evidence>
<comment type="subcellular location">
    <subcellularLocation>
        <location evidence="1">Nucleus</location>
    </subcellularLocation>
</comment>
<feature type="compositionally biased region" description="Acidic residues" evidence="4">
    <location>
        <begin position="694"/>
        <end position="716"/>
    </location>
</feature>
<keyword evidence="7" id="KW-1185">Reference proteome</keyword>
<feature type="compositionally biased region" description="Polar residues" evidence="4">
    <location>
        <begin position="677"/>
        <end position="686"/>
    </location>
</feature>
<dbReference type="InterPro" id="IPR015943">
    <property type="entry name" value="WD40/YVTN_repeat-like_dom_sf"/>
</dbReference>
<name>A0A2T9YRQ5_9FUNG</name>
<dbReference type="Pfam" id="PF04003">
    <property type="entry name" value="Utp12"/>
    <property type="match status" value="1"/>
</dbReference>
<dbReference type="PANTHER" id="PTHR44267">
    <property type="entry name" value="WD REPEAT-CONTAINING PROTEIN 43"/>
    <property type="match status" value="1"/>
</dbReference>
<dbReference type="AlphaFoldDB" id="A0A2T9YRQ5"/>
<evidence type="ECO:0000256" key="2">
    <source>
        <dbReference type="ARBA" id="ARBA00023242"/>
    </source>
</evidence>
<feature type="region of interest" description="Disordered" evidence="4">
    <location>
        <begin position="677"/>
        <end position="716"/>
    </location>
</feature>
<proteinExistence type="inferred from homology"/>
<comment type="similarity">
    <text evidence="3">Belongs to the UTP5 family.</text>
</comment>
<dbReference type="SMART" id="SM00320">
    <property type="entry name" value="WD40"/>
    <property type="match status" value="3"/>
</dbReference>
<dbReference type="InterPro" id="IPR007148">
    <property type="entry name" value="SSU_processome_Utp12"/>
</dbReference>
<evidence type="ECO:0000256" key="3">
    <source>
        <dbReference type="ARBA" id="ARBA00038335"/>
    </source>
</evidence>
<keyword evidence="2" id="KW-0539">Nucleus</keyword>
<dbReference type="InterPro" id="IPR036322">
    <property type="entry name" value="WD40_repeat_dom_sf"/>
</dbReference>
<evidence type="ECO:0000313" key="7">
    <source>
        <dbReference type="Proteomes" id="UP000245383"/>
    </source>
</evidence>
<sequence length="1049" mass="116794">MVNKKPRKRTAPGQAAPDAKVALANVAFNEQADRVAHVAFSNEILGTNFPSANYVAVVGHAVDRDKLRIIDTTNRFTVAEFAAVKDSKQLKAFKSNDTSPKHSIPFNDAKKFSCIAWGATLVNKFEPEASSKKKSKTSNKSSETTKLDLTGVDGIVRFVAIGLKNADIILFSPSTSKIIGKLSGVHTASIVDIKSVYSNNTYRLWSCDSDGLVVEWDILNCLPLSETKTNSKNVKRMLISSDATKLVVASHFIQIWDLVSKTKIQTFLGHSNSIKFLRWGHLEKLLLSCSEESNTINCWDTSNASPKPQVLFTLNAQNDIIHLQSDINNGSLAVKTEANNVCIWYNVNFPNLNSNTQIAPVRLPNNIITVSDKSGASIDILFAQVNQTSKKNHTALFLVWGSVLKPIFETIELESNSDENMKDVNLVRDKNAFSLLFNESKNKALFEQKNKHAFNMYSEQNTKIVELADQTLVPKGIVNASEYNLSMEERLNNLNIGSKDGLKTSVQLIDSSNSSKNSTLHDPNSSVSLVRVLAQAINTNDLGMLDSVLKHFNKPDLVYETIAQLPSQLVVPFILQISVKLRHNASNISKCKELLPWLKNVFGCHTAYLCTLPHLSKVFDDLYNSILQRIQLQTSIYILKGKCDLISLQMKQGTSANLLKTNIPAKKPKVYIENINKTLSNDPNTESGDHSDSENDGYDNSDSENDDQLTSDQEDSDIDMSGAIDYVALIIDNEYVSYQHDLKAKATYFMFYSKEDAEKCMNKPIYYNGIAVELNQTVTSEEGTQIITIPSTNSINIRMFVEAEVSIMHLLDNSIPKALKKACYGGSNTKIGCSWTQFSGNINAAIDYVALKIDDEYVSYQHISRAKATYFISRALPNGNFRRGNANYNDSQHKKQNASQYAVSANNKVTGSLNALKYKNLDKIILNTRKNTPKISQNIFGLAPKSAMGTKINNIFENINKKINQETQKKSKEPEEHTINIKQLEKINLELLDQPIYADSSCPSTPNFKKEWGNDNENHTENDVSVAVIDMDLVNELADNNGFTDAEMQ</sequence>
<organism evidence="6 7">
    <name type="scientific">Smittium simulii</name>
    <dbReference type="NCBI Taxonomy" id="133385"/>
    <lineage>
        <taxon>Eukaryota</taxon>
        <taxon>Fungi</taxon>
        <taxon>Fungi incertae sedis</taxon>
        <taxon>Zoopagomycota</taxon>
        <taxon>Kickxellomycotina</taxon>
        <taxon>Harpellomycetes</taxon>
        <taxon>Harpellales</taxon>
        <taxon>Legeriomycetaceae</taxon>
        <taxon>Smittium</taxon>
    </lineage>
</organism>
<evidence type="ECO:0000313" key="6">
    <source>
        <dbReference type="EMBL" id="PVU95012.1"/>
    </source>
</evidence>
<gene>
    <name evidence="6" type="ORF">BB561_002115</name>
</gene>
<dbReference type="Proteomes" id="UP000245383">
    <property type="component" value="Unassembled WGS sequence"/>
</dbReference>
<dbReference type="InterPro" id="IPR052414">
    <property type="entry name" value="U3_snoRNA-assoc_WDR"/>
</dbReference>
<accession>A0A2T9YRQ5</accession>
<dbReference type="InterPro" id="IPR001680">
    <property type="entry name" value="WD40_rpt"/>
</dbReference>
<reference evidence="6 7" key="1">
    <citation type="journal article" date="2018" name="MBio">
        <title>Comparative Genomics Reveals the Core Gene Toolbox for the Fungus-Insect Symbiosis.</title>
        <authorList>
            <person name="Wang Y."/>
            <person name="Stata M."/>
            <person name="Wang W."/>
            <person name="Stajich J.E."/>
            <person name="White M.M."/>
            <person name="Moncalvo J.M."/>
        </authorList>
    </citation>
    <scope>NUCLEOTIDE SEQUENCE [LARGE SCALE GENOMIC DNA]</scope>
    <source>
        <strain evidence="6 7">SWE-8-4</strain>
    </source>
</reference>
<dbReference type="OrthoDB" id="30195at2759"/>
<evidence type="ECO:0000259" key="5">
    <source>
        <dbReference type="Pfam" id="PF04003"/>
    </source>
</evidence>
<dbReference type="STRING" id="133385.A0A2T9YRQ5"/>
<evidence type="ECO:0000256" key="1">
    <source>
        <dbReference type="ARBA" id="ARBA00004123"/>
    </source>
</evidence>
<dbReference type="Gene3D" id="2.130.10.10">
    <property type="entry name" value="YVTN repeat-like/Quinoprotein amine dehydrogenase"/>
    <property type="match status" value="2"/>
</dbReference>
<dbReference type="PANTHER" id="PTHR44267:SF1">
    <property type="entry name" value="WD REPEAT-CONTAINING PROTEIN 43"/>
    <property type="match status" value="1"/>
</dbReference>
<dbReference type="GO" id="GO:0000462">
    <property type="term" value="P:maturation of SSU-rRNA from tricistronic rRNA transcript (SSU-rRNA, 5.8S rRNA, LSU-rRNA)"/>
    <property type="evidence" value="ECO:0007669"/>
    <property type="project" value="TreeGrafter"/>
</dbReference>
<protein>
    <recommendedName>
        <fullName evidence="5">Small-subunit processome Utp12 domain-containing protein</fullName>
    </recommendedName>
</protein>
<dbReference type="GO" id="GO:0005730">
    <property type="term" value="C:nucleolus"/>
    <property type="evidence" value="ECO:0007669"/>
    <property type="project" value="TreeGrafter"/>
</dbReference>
<comment type="caution">
    <text evidence="6">The sequence shown here is derived from an EMBL/GenBank/DDBJ whole genome shotgun (WGS) entry which is preliminary data.</text>
</comment>
<dbReference type="EMBL" id="MBFR01000068">
    <property type="protein sequence ID" value="PVU95012.1"/>
    <property type="molecule type" value="Genomic_DNA"/>
</dbReference>